<evidence type="ECO:0000256" key="2">
    <source>
        <dbReference type="ARBA" id="ARBA00022737"/>
    </source>
</evidence>
<keyword evidence="1 3" id="KW-0853">WD repeat</keyword>
<dbReference type="InterPro" id="IPR036322">
    <property type="entry name" value="WD40_repeat_dom_sf"/>
</dbReference>
<feature type="repeat" description="WD" evidence="3">
    <location>
        <begin position="1179"/>
        <end position="1220"/>
    </location>
</feature>
<evidence type="ECO:0000313" key="6">
    <source>
        <dbReference type="EMBL" id="CAI6078857.1"/>
    </source>
</evidence>
<dbReference type="InterPro" id="IPR027417">
    <property type="entry name" value="P-loop_NTPase"/>
</dbReference>
<keyword evidence="7" id="KW-1185">Reference proteome</keyword>
<evidence type="ECO:0000256" key="1">
    <source>
        <dbReference type="ARBA" id="ARBA00022574"/>
    </source>
</evidence>
<evidence type="ECO:0000313" key="7">
    <source>
        <dbReference type="Proteomes" id="UP001160390"/>
    </source>
</evidence>
<dbReference type="Pfam" id="PF24883">
    <property type="entry name" value="NPHP3_N"/>
    <property type="match status" value="1"/>
</dbReference>
<dbReference type="SMART" id="SM00320">
    <property type="entry name" value="WD40"/>
    <property type="match status" value="9"/>
</dbReference>
<dbReference type="PROSITE" id="PS50294">
    <property type="entry name" value="WD_REPEATS_REGION"/>
    <property type="match status" value="5"/>
</dbReference>
<feature type="repeat" description="WD" evidence="3">
    <location>
        <begin position="909"/>
        <end position="940"/>
    </location>
</feature>
<dbReference type="Pfam" id="PF00400">
    <property type="entry name" value="WD40"/>
    <property type="match status" value="6"/>
</dbReference>
<gene>
    <name evidence="6" type="ORF">CCHLO57077_00015227</name>
</gene>
<accession>A0AA35LUF9</accession>
<feature type="repeat" description="WD" evidence="3">
    <location>
        <begin position="1006"/>
        <end position="1028"/>
    </location>
</feature>
<dbReference type="Pfam" id="PF06985">
    <property type="entry name" value="HET"/>
    <property type="match status" value="1"/>
</dbReference>
<proteinExistence type="predicted"/>
<dbReference type="EMBL" id="CABFNP030000690">
    <property type="protein sequence ID" value="CAI6078857.1"/>
    <property type="molecule type" value="Genomic_DNA"/>
</dbReference>
<evidence type="ECO:0000259" key="5">
    <source>
        <dbReference type="Pfam" id="PF24883"/>
    </source>
</evidence>
<feature type="domain" description="Nephrocystin 3-like N-terminal" evidence="5">
    <location>
        <begin position="282"/>
        <end position="430"/>
    </location>
</feature>
<feature type="repeat" description="WD" evidence="3">
    <location>
        <begin position="823"/>
        <end position="864"/>
    </location>
</feature>
<dbReference type="Proteomes" id="UP001160390">
    <property type="component" value="Unassembled WGS sequence"/>
</dbReference>
<dbReference type="PANTHER" id="PTHR10622:SF11">
    <property type="entry name" value="HET-DOMAIN-CONTAINING PROTEIN"/>
    <property type="match status" value="1"/>
</dbReference>
<feature type="repeat" description="WD" evidence="3">
    <location>
        <begin position="1221"/>
        <end position="1262"/>
    </location>
</feature>
<dbReference type="PROSITE" id="PS50082">
    <property type="entry name" value="WD_REPEATS_2"/>
    <property type="match status" value="7"/>
</dbReference>
<organism evidence="6 7">
    <name type="scientific">Clonostachys chloroleuca</name>
    <dbReference type="NCBI Taxonomy" id="1926264"/>
    <lineage>
        <taxon>Eukaryota</taxon>
        <taxon>Fungi</taxon>
        <taxon>Dikarya</taxon>
        <taxon>Ascomycota</taxon>
        <taxon>Pezizomycotina</taxon>
        <taxon>Sordariomycetes</taxon>
        <taxon>Hypocreomycetidae</taxon>
        <taxon>Hypocreales</taxon>
        <taxon>Bionectriaceae</taxon>
        <taxon>Clonostachys</taxon>
    </lineage>
</organism>
<dbReference type="InterPro" id="IPR056884">
    <property type="entry name" value="NPHP3-like_N"/>
</dbReference>
<dbReference type="PANTHER" id="PTHR10622">
    <property type="entry name" value="HET DOMAIN-CONTAINING PROTEIN"/>
    <property type="match status" value="1"/>
</dbReference>
<feature type="domain" description="Heterokaryon incompatibility" evidence="4">
    <location>
        <begin position="24"/>
        <end position="110"/>
    </location>
</feature>
<dbReference type="InterPro" id="IPR001680">
    <property type="entry name" value="WD40_rpt"/>
</dbReference>
<feature type="repeat" description="WD" evidence="3">
    <location>
        <begin position="1038"/>
        <end position="1079"/>
    </location>
</feature>
<dbReference type="SUPFAM" id="SSF50978">
    <property type="entry name" value="WD40 repeat-like"/>
    <property type="match status" value="2"/>
</dbReference>
<dbReference type="Gene3D" id="3.40.50.300">
    <property type="entry name" value="P-loop containing nucleotide triphosphate hydrolases"/>
    <property type="match status" value="1"/>
</dbReference>
<dbReference type="InterPro" id="IPR020472">
    <property type="entry name" value="WD40_PAC1"/>
</dbReference>
<comment type="caution">
    <text evidence="6">The sequence shown here is derived from an EMBL/GenBank/DDBJ whole genome shotgun (WGS) entry which is preliminary data.</text>
</comment>
<evidence type="ECO:0000256" key="3">
    <source>
        <dbReference type="PROSITE-ProRule" id="PRU00221"/>
    </source>
</evidence>
<evidence type="ECO:0008006" key="8">
    <source>
        <dbReference type="Google" id="ProtNLM"/>
    </source>
</evidence>
<dbReference type="InterPro" id="IPR010730">
    <property type="entry name" value="HET"/>
</dbReference>
<dbReference type="InterPro" id="IPR015943">
    <property type="entry name" value="WD40/YVTN_repeat-like_dom_sf"/>
</dbReference>
<dbReference type="CDD" id="cd00200">
    <property type="entry name" value="WD40"/>
    <property type="match status" value="2"/>
</dbReference>
<name>A0AA35LUF9_9HYPO</name>
<sequence>MRLLQLQNGVLSLTKNFVGDIPPYAILSHTWGEDEQEVTLQDVMQGKGKGKEGYRKIEFCGKQATFDGLHYFWVDTCCIDKSSSAELQESLNCMFRWYQNAAKCYVYLADVPRKVNVDGLRRADWKLNLRASRWFRRGWTLQELLAPSILEFFSSDGQKLGDKTSLESVLSEITKIPAMALRNSHLSTFSVEERMLWIKHRETKKAEDMAYSLFGVFDVQIPLLYGEGKEKAFGRLRREIDNHDYQARVVSELPIAYGAAFDSHAEEHNPTCLKGTRVEILSQITEWADDPQTEALFWLNGMAGTGKSTISRTLASSHHRDGRLAASFFFKKGEADRGGVSKFFTTLAAQLARYIPATAQHIHSTISADSAIVEKAMPMQFEKLILQPLIASRDTILQAPSCLIIVDALDECEDEKDVTLIIKLFSEVKAKVAGLKVILHEIADSVIEHDITAFIAHELERIRYRYNESVEEQERQLPITWPTQQDTHDLVKMAVPLFISAATVCLFVADRVGGNPRKKLEKILKNRTRAQESKLDDMYLIVLEQLRVGLRDQDSQEILAHFRKVVGSIVVLATPLSSSALARLLDLSMEDVSDLLDLLHSVLNVPSSSKQPIRLLHLSFRDFLLDPKQSEKNPFWIDTKKTHEQLATDCFRTLRNSLQNDICGVYHPGTEHSSIDPEKISTMLPDEAQYACRYWAYHLCESGVDILDGGEAHIFLSGHFLQWMEASSLIRRSTESVNAIRNVRNLMPTTASSQIALFLDDALRFMLAFGPIIHRAPLQVYASALIFAPQNSIIRLSFESQIPEWVSLKPKVPLNWSANMQTLEGHRSIVDRVVFSPNSKLVASASWNNGIKIWAADSGALLQTLEAAGQAIKSFAFFHDGGILGSVSKDGPIRLWDVSTGELLQTRDIQVGPDGVRSAAFSTDMKLLVTASCDKLVQIWVTGTGALDRTLEGLGEIKSVAFSSDANLVAGADGHKVWVWKTDTGTLLRVITAFITGIHCGKFTVTVSFSPNSKLLASSKDRTVRLWDTYSGMLKCTLEGHSVPVLAVQFSPDGKIVASGSYDGSFRLWAVDTGALRHTSKIDGRFQPGICQFTFSPDSKLVALASMGTILLRTADTGGLLCERGGHGLDGTRSLVFSPDSKLLASVSRISMVLYSIVPISASWNNTVESCSLVIHRTLEGPNKMFSSTVFSPDGRLLASLSESNTIRLWATNSGILQQVLEGHGQFVNNVAFSPDPRCVASASDDKFVRLWDTGTGMLYRVIELGFSNTRLKFLTTNKLQTDAGIITVDKPNTESVQCMTSILRSGRNSFSGFGLSLDGSWITFDGRNLIWLPSEFRPCLPLSQFMILHGSMVVIGCNSGDPIIMRFLADEFRRWSVAN</sequence>
<protein>
    <recommendedName>
        <fullName evidence="8">Vegetative incompatibility protein HET-E-1</fullName>
    </recommendedName>
</protein>
<evidence type="ECO:0000259" key="4">
    <source>
        <dbReference type="Pfam" id="PF06985"/>
    </source>
</evidence>
<dbReference type="Gene3D" id="2.130.10.10">
    <property type="entry name" value="YVTN repeat-like/Quinoprotein amine dehydrogenase"/>
    <property type="match status" value="3"/>
</dbReference>
<feature type="repeat" description="WD" evidence="3">
    <location>
        <begin position="865"/>
        <end position="906"/>
    </location>
</feature>
<dbReference type="PRINTS" id="PR00320">
    <property type="entry name" value="GPROTEINBRPT"/>
</dbReference>
<reference evidence="6" key="1">
    <citation type="submission" date="2023-01" db="EMBL/GenBank/DDBJ databases">
        <authorList>
            <person name="Piombo E."/>
        </authorList>
    </citation>
    <scope>NUCLEOTIDE SEQUENCE</scope>
</reference>
<keyword evidence="2" id="KW-0677">Repeat</keyword>